<gene>
    <name evidence="1" type="ORF">NH26_16980</name>
</gene>
<dbReference type="EMBL" id="JRYR02000001">
    <property type="protein sequence ID" value="OHX67911.1"/>
    <property type="molecule type" value="Genomic_DNA"/>
</dbReference>
<protein>
    <submittedName>
        <fullName evidence="1">Uncharacterized protein</fullName>
    </submittedName>
</protein>
<proteinExistence type="predicted"/>
<reference evidence="1 2" key="1">
    <citation type="journal article" date="2012" name="Int. J. Syst. Evol. Microbiol.">
        <title>Flammeovirga pacifica sp. nov., isolated from deep-sea sediment.</title>
        <authorList>
            <person name="Xu H."/>
            <person name="Fu Y."/>
            <person name="Yang N."/>
            <person name="Ding Z."/>
            <person name="Lai Q."/>
            <person name="Zeng R."/>
        </authorList>
    </citation>
    <scope>NUCLEOTIDE SEQUENCE [LARGE SCALE GENOMIC DNA]</scope>
    <source>
        <strain evidence="2">DSM 24597 / LMG 26175 / WPAGA1</strain>
    </source>
</reference>
<evidence type="ECO:0000313" key="2">
    <source>
        <dbReference type="Proteomes" id="UP000179797"/>
    </source>
</evidence>
<organism evidence="1 2">
    <name type="scientific">Flammeovirga pacifica</name>
    <dbReference type="NCBI Taxonomy" id="915059"/>
    <lineage>
        <taxon>Bacteria</taxon>
        <taxon>Pseudomonadati</taxon>
        <taxon>Bacteroidota</taxon>
        <taxon>Cytophagia</taxon>
        <taxon>Cytophagales</taxon>
        <taxon>Flammeovirgaceae</taxon>
        <taxon>Flammeovirga</taxon>
    </lineage>
</organism>
<dbReference type="Proteomes" id="UP000179797">
    <property type="component" value="Unassembled WGS sequence"/>
</dbReference>
<dbReference type="STRING" id="915059.NH26_16980"/>
<name>A0A1S1Z3U8_FLAPC</name>
<evidence type="ECO:0000313" key="1">
    <source>
        <dbReference type="EMBL" id="OHX67911.1"/>
    </source>
</evidence>
<accession>A0A1S1Z3U8</accession>
<keyword evidence="2" id="KW-1185">Reference proteome</keyword>
<dbReference type="AlphaFoldDB" id="A0A1S1Z3U8"/>
<comment type="caution">
    <text evidence="1">The sequence shown here is derived from an EMBL/GenBank/DDBJ whole genome shotgun (WGS) entry which is preliminary data.</text>
</comment>
<sequence>MLMLEFSKREKHLSLTIADHLINDQGITSEEEIEQLSVEYLTNVITEIGSNYDGPINTSDVFIKTFKGILKFDVAYLLRSNRCCS</sequence>